<proteinExistence type="predicted"/>
<name>A0A1X6NE07_9APHY</name>
<keyword evidence="3" id="KW-1185">Reference proteome</keyword>
<sequence length="271" mass="30141">MDQPAILAHQLEELNLLKCSLLPGEEIVFVPLLDAPSDWSTLLATYAADPGADISSQAPTNIDPARFQVKAEAIPVWFDVLLDPRYNGTTCTEGHLTVSARGADLGRTEQARWNAVIQECVEQVQDNPTSPFSTPTSATLTVRYHALLTSHHLKSPNKRRSLQQWSHELSIHGFAKVGYPGVIYCEGEQAQVEEFVGNVKTMQWLALRVRFVESLADHEERQRGAEIEKKRWSEFEKVGEVVEEMKRLGRTKYVVEMGIGSAGTSLTSPKG</sequence>
<accession>A0A1X6NE07</accession>
<evidence type="ECO:0000259" key="1">
    <source>
        <dbReference type="Pfam" id="PF06544"/>
    </source>
</evidence>
<dbReference type="STRING" id="670580.A0A1X6NE07"/>
<dbReference type="EMBL" id="KZ110591">
    <property type="protein sequence ID" value="OSX66875.1"/>
    <property type="molecule type" value="Genomic_DNA"/>
</dbReference>
<gene>
    <name evidence="2" type="ORF">POSPLADRAFT_1042176</name>
</gene>
<dbReference type="AlphaFoldDB" id="A0A1X6NE07"/>
<dbReference type="Proteomes" id="UP000194127">
    <property type="component" value="Unassembled WGS sequence"/>
</dbReference>
<dbReference type="InterPro" id="IPR017359">
    <property type="entry name" value="Phi-like"/>
</dbReference>
<organism evidence="2 3">
    <name type="scientific">Postia placenta MAD-698-R-SB12</name>
    <dbReference type="NCBI Taxonomy" id="670580"/>
    <lineage>
        <taxon>Eukaryota</taxon>
        <taxon>Fungi</taxon>
        <taxon>Dikarya</taxon>
        <taxon>Basidiomycota</taxon>
        <taxon>Agaricomycotina</taxon>
        <taxon>Agaricomycetes</taxon>
        <taxon>Polyporales</taxon>
        <taxon>Adustoporiaceae</taxon>
        <taxon>Rhodonia</taxon>
    </lineage>
</organism>
<dbReference type="InterPro" id="IPR059181">
    <property type="entry name" value="RWDD2A-B_C"/>
</dbReference>
<dbReference type="PANTHER" id="PTHR15955">
    <property type="entry name" value="RWD DOMAIN CONTAINING PROTEIN 2"/>
    <property type="match status" value="1"/>
</dbReference>
<reference evidence="2 3" key="1">
    <citation type="submission" date="2017-04" db="EMBL/GenBank/DDBJ databases">
        <title>Genome Sequence of the Model Brown-Rot Fungus Postia placenta SB12.</title>
        <authorList>
            <consortium name="DOE Joint Genome Institute"/>
            <person name="Gaskell J."/>
            <person name="Kersten P."/>
            <person name="Larrondo L.F."/>
            <person name="Canessa P."/>
            <person name="Martinez D."/>
            <person name="Hibbett D."/>
            <person name="Schmoll M."/>
            <person name="Kubicek C.P."/>
            <person name="Martinez A.T."/>
            <person name="Yadav J."/>
            <person name="Master E."/>
            <person name="Magnuson J.K."/>
            <person name="James T."/>
            <person name="Yaver D."/>
            <person name="Berka R."/>
            <person name="Labutti K."/>
            <person name="Lipzen A."/>
            <person name="Aerts A."/>
            <person name="Barry K."/>
            <person name="Henrissat B."/>
            <person name="Blanchette R."/>
            <person name="Grigoriev I."/>
            <person name="Cullen D."/>
        </authorList>
    </citation>
    <scope>NUCLEOTIDE SEQUENCE [LARGE SCALE GENOMIC DNA]</scope>
    <source>
        <strain evidence="2 3">MAD-698-R-SB12</strain>
    </source>
</reference>
<protein>
    <recommendedName>
        <fullName evidence="1">Small nuclear ribonucleoprotein Prp3 C-terminal domain-containing protein</fullName>
    </recommendedName>
</protein>
<dbReference type="InterPro" id="IPR010541">
    <property type="entry name" value="Prp3_C"/>
</dbReference>
<dbReference type="OrthoDB" id="432412at2759"/>
<dbReference type="RefSeq" id="XP_024343669.1">
    <property type="nucleotide sequence ID" value="XM_024478056.1"/>
</dbReference>
<evidence type="ECO:0000313" key="2">
    <source>
        <dbReference type="EMBL" id="OSX66875.1"/>
    </source>
</evidence>
<dbReference type="CDD" id="cd24163">
    <property type="entry name" value="RWDD2_C"/>
    <property type="match status" value="1"/>
</dbReference>
<feature type="domain" description="Small nuclear ribonucleoprotein Prp3 C-terminal" evidence="1">
    <location>
        <begin position="148"/>
        <end position="220"/>
    </location>
</feature>
<dbReference type="Pfam" id="PF06544">
    <property type="entry name" value="Prp3_C"/>
    <property type="match status" value="1"/>
</dbReference>
<evidence type="ECO:0000313" key="3">
    <source>
        <dbReference type="Proteomes" id="UP000194127"/>
    </source>
</evidence>
<dbReference type="PANTHER" id="PTHR15955:SF8">
    <property type="entry name" value="RWD DOMAIN-CONTAINING PROTEIN 2B-RELATED"/>
    <property type="match status" value="1"/>
</dbReference>
<dbReference type="GeneID" id="36323006"/>